<dbReference type="GO" id="GO:0050661">
    <property type="term" value="F:NADP binding"/>
    <property type="evidence" value="ECO:0007669"/>
    <property type="project" value="InterPro"/>
</dbReference>
<dbReference type="Pfam" id="PF00724">
    <property type="entry name" value="Oxidored_FMN"/>
    <property type="match status" value="1"/>
</dbReference>
<dbReference type="GO" id="GO:0010181">
    <property type="term" value="F:FMN binding"/>
    <property type="evidence" value="ECO:0007669"/>
    <property type="project" value="InterPro"/>
</dbReference>
<dbReference type="AlphaFoldDB" id="A0A645H6D3"/>
<evidence type="ECO:0000256" key="3">
    <source>
        <dbReference type="ARBA" id="ARBA00022643"/>
    </source>
</evidence>
<comment type="cofactor">
    <cofactor evidence="1">
        <name>FMN</name>
        <dbReference type="ChEBI" id="CHEBI:58210"/>
    </cofactor>
</comment>
<dbReference type="InterPro" id="IPR001155">
    <property type="entry name" value="OxRdtase_FMN_N"/>
</dbReference>
<dbReference type="InterPro" id="IPR044152">
    <property type="entry name" value="YqjM-like"/>
</dbReference>
<gene>
    <name evidence="7" type="primary">namA_13</name>
    <name evidence="7" type="ORF">SDC9_182081</name>
</gene>
<accession>A0A645H6D3</accession>
<dbReference type="EC" id="1.6.99.1" evidence="7"/>
<keyword evidence="2" id="KW-0285">Flavoprotein</keyword>
<organism evidence="7">
    <name type="scientific">bioreactor metagenome</name>
    <dbReference type="NCBI Taxonomy" id="1076179"/>
    <lineage>
        <taxon>unclassified sequences</taxon>
        <taxon>metagenomes</taxon>
        <taxon>ecological metagenomes</taxon>
    </lineage>
</organism>
<keyword evidence="3" id="KW-0288">FMN</keyword>
<keyword evidence="5 7" id="KW-0560">Oxidoreductase</keyword>
<dbReference type="InterPro" id="IPR013785">
    <property type="entry name" value="Aldolase_TIM"/>
</dbReference>
<evidence type="ECO:0000256" key="4">
    <source>
        <dbReference type="ARBA" id="ARBA00022857"/>
    </source>
</evidence>
<protein>
    <submittedName>
        <fullName evidence="7">NADPH dehydrogenase</fullName>
        <ecNumber evidence="7">1.6.99.1</ecNumber>
    </submittedName>
</protein>
<proteinExistence type="predicted"/>
<keyword evidence="4" id="KW-0521">NADP</keyword>
<dbReference type="GO" id="GO:0003959">
    <property type="term" value="F:NADPH dehydrogenase activity"/>
    <property type="evidence" value="ECO:0007669"/>
    <property type="project" value="UniProtKB-EC"/>
</dbReference>
<dbReference type="EMBL" id="VSSQ01087705">
    <property type="protein sequence ID" value="MPN34587.1"/>
    <property type="molecule type" value="Genomic_DNA"/>
</dbReference>
<sequence>MQSVWPADLPLFVRLSATDWTSGGCTPEETVQLCSILHQKGVDLIDCSSGGNVATAKIPVAPGYQVAFAEVVRKTGILTSAVGLITSPQQIRSILEEEKADLVLLGRELLRNPYFALFADEPSVWPVQYLRAK</sequence>
<feature type="domain" description="NADH:flavin oxidoreductase/NADH oxidase N-terminal" evidence="6">
    <location>
        <begin position="11"/>
        <end position="116"/>
    </location>
</feature>
<dbReference type="SUPFAM" id="SSF51395">
    <property type="entry name" value="FMN-linked oxidoreductases"/>
    <property type="match status" value="1"/>
</dbReference>
<dbReference type="PANTHER" id="PTHR43303:SF4">
    <property type="entry name" value="NADPH DEHYDROGENASE C23G7.10C-RELATED"/>
    <property type="match status" value="1"/>
</dbReference>
<dbReference type="Gene3D" id="3.20.20.70">
    <property type="entry name" value="Aldolase class I"/>
    <property type="match status" value="1"/>
</dbReference>
<comment type="caution">
    <text evidence="7">The sequence shown here is derived from an EMBL/GenBank/DDBJ whole genome shotgun (WGS) entry which is preliminary data.</text>
</comment>
<dbReference type="PANTHER" id="PTHR43303">
    <property type="entry name" value="NADPH DEHYDROGENASE C23G7.10C-RELATED"/>
    <property type="match status" value="1"/>
</dbReference>
<evidence type="ECO:0000313" key="7">
    <source>
        <dbReference type="EMBL" id="MPN34587.1"/>
    </source>
</evidence>
<reference evidence="7" key="1">
    <citation type="submission" date="2019-08" db="EMBL/GenBank/DDBJ databases">
        <authorList>
            <person name="Kucharzyk K."/>
            <person name="Murdoch R.W."/>
            <person name="Higgins S."/>
            <person name="Loffler F."/>
        </authorList>
    </citation>
    <scope>NUCLEOTIDE SEQUENCE</scope>
</reference>
<evidence type="ECO:0000256" key="1">
    <source>
        <dbReference type="ARBA" id="ARBA00001917"/>
    </source>
</evidence>
<evidence type="ECO:0000256" key="5">
    <source>
        <dbReference type="ARBA" id="ARBA00023002"/>
    </source>
</evidence>
<name>A0A645H6D3_9ZZZZ</name>
<evidence type="ECO:0000256" key="2">
    <source>
        <dbReference type="ARBA" id="ARBA00022630"/>
    </source>
</evidence>
<evidence type="ECO:0000259" key="6">
    <source>
        <dbReference type="Pfam" id="PF00724"/>
    </source>
</evidence>